<feature type="compositionally biased region" description="Acidic residues" evidence="1">
    <location>
        <begin position="118"/>
        <end position="139"/>
    </location>
</feature>
<accession>A0A2T8JDB8</accession>
<name>A0A2T8JDB8_9POAL</name>
<proteinExistence type="predicted"/>
<dbReference type="EMBL" id="CM008049">
    <property type="protein sequence ID" value="PVH47920.1"/>
    <property type="molecule type" value="Genomic_DNA"/>
</dbReference>
<dbReference type="EMBL" id="CM008049">
    <property type="protein sequence ID" value="PVH47916.1"/>
    <property type="molecule type" value="Genomic_DNA"/>
</dbReference>
<dbReference type="Gramene" id="PVH47920">
    <property type="protein sequence ID" value="PVH47920"/>
    <property type="gene ID" value="PAHAL_4G185600"/>
</dbReference>
<gene>
    <name evidence="2" type="ORF">PAHAL_4G185600</name>
</gene>
<evidence type="ECO:0000256" key="1">
    <source>
        <dbReference type="SAM" id="MobiDB-lite"/>
    </source>
</evidence>
<sequence>MPRIAAWTRKLLNEVIKLDTNRDGSFGKLKLKLSAHSLVQDSPFQMDDIYSLVSSKAPRDLAPEKKRKICEAIRKVLGGVPEVLGIFIQELAFAEDGDPAESSVRRSKRGRTVKSYKEEDEEIEEDLDYEAEEEEDFYSSDERSLGLDSEDEADHATSPTTPSQ</sequence>
<dbReference type="EMBL" id="CM008049">
    <property type="protein sequence ID" value="PVH47917.1"/>
    <property type="molecule type" value="Genomic_DNA"/>
</dbReference>
<feature type="region of interest" description="Disordered" evidence="1">
    <location>
        <begin position="96"/>
        <end position="164"/>
    </location>
</feature>
<dbReference type="AlphaFoldDB" id="A0A2T8JDB8"/>
<feature type="compositionally biased region" description="Basic residues" evidence="1">
    <location>
        <begin position="105"/>
        <end position="114"/>
    </location>
</feature>
<dbReference type="Proteomes" id="UP000243499">
    <property type="component" value="Chromosome 4"/>
</dbReference>
<protein>
    <submittedName>
        <fullName evidence="2">Uncharacterized protein</fullName>
    </submittedName>
</protein>
<reference evidence="2" key="1">
    <citation type="submission" date="2018-04" db="EMBL/GenBank/DDBJ databases">
        <title>WGS assembly of Panicum hallii.</title>
        <authorList>
            <person name="Lovell J."/>
            <person name="Jenkins J."/>
            <person name="Lowry D."/>
            <person name="Mamidi S."/>
            <person name="Sreedasyam A."/>
            <person name="Weng X."/>
            <person name="Barry K."/>
            <person name="Bonette J."/>
            <person name="Campitelli B."/>
            <person name="Daum C."/>
            <person name="Gordon S."/>
            <person name="Gould B."/>
            <person name="Lipzen A."/>
            <person name="Macqueen A."/>
            <person name="Palacio-Mejia J."/>
            <person name="Plott C."/>
            <person name="Shakirov E."/>
            <person name="Shu S."/>
            <person name="Yoshinaga Y."/>
            <person name="Zane M."/>
            <person name="Rokhsar D."/>
            <person name="Grimwood J."/>
            <person name="Schmutz J."/>
            <person name="Juenger T."/>
        </authorList>
    </citation>
    <scope>NUCLEOTIDE SEQUENCE [LARGE SCALE GENOMIC DNA]</scope>
    <source>
        <strain evidence="2">FIL2</strain>
    </source>
</reference>
<evidence type="ECO:0000313" key="2">
    <source>
        <dbReference type="EMBL" id="PVH47916.1"/>
    </source>
</evidence>
<dbReference type="Gramene" id="PVH47916">
    <property type="protein sequence ID" value="PVH47916"/>
    <property type="gene ID" value="PAHAL_4G185600"/>
</dbReference>
<organism evidence="2">
    <name type="scientific">Panicum hallii</name>
    <dbReference type="NCBI Taxonomy" id="206008"/>
    <lineage>
        <taxon>Eukaryota</taxon>
        <taxon>Viridiplantae</taxon>
        <taxon>Streptophyta</taxon>
        <taxon>Embryophyta</taxon>
        <taxon>Tracheophyta</taxon>
        <taxon>Spermatophyta</taxon>
        <taxon>Magnoliopsida</taxon>
        <taxon>Liliopsida</taxon>
        <taxon>Poales</taxon>
        <taxon>Poaceae</taxon>
        <taxon>PACMAD clade</taxon>
        <taxon>Panicoideae</taxon>
        <taxon>Panicodae</taxon>
        <taxon>Paniceae</taxon>
        <taxon>Panicinae</taxon>
        <taxon>Panicum</taxon>
        <taxon>Panicum sect. Panicum</taxon>
    </lineage>
</organism>
<dbReference type="Gramene" id="PVH47917">
    <property type="protein sequence ID" value="PVH47917"/>
    <property type="gene ID" value="PAHAL_4G185600"/>
</dbReference>